<comment type="caution">
    <text evidence="15">The sequence shown here is derived from an EMBL/GenBank/DDBJ whole genome shotgun (WGS) entry which is preliminary data.</text>
</comment>
<dbReference type="PANTHER" id="PTHR23063">
    <property type="entry name" value="PHOSPHOLIPID ACYLTRANSFERASE"/>
    <property type="match status" value="1"/>
</dbReference>
<evidence type="ECO:0000256" key="11">
    <source>
        <dbReference type="ARBA" id="ARBA00023264"/>
    </source>
</evidence>
<dbReference type="CDD" id="cd07991">
    <property type="entry name" value="LPLAT_LPCAT1-like"/>
    <property type="match status" value="1"/>
</dbReference>
<dbReference type="Pfam" id="PF01553">
    <property type="entry name" value="Acyltransferase"/>
    <property type="match status" value="1"/>
</dbReference>
<evidence type="ECO:0000313" key="16">
    <source>
        <dbReference type="Proteomes" id="UP001454036"/>
    </source>
</evidence>
<evidence type="ECO:0000256" key="8">
    <source>
        <dbReference type="ARBA" id="ARBA00023098"/>
    </source>
</evidence>
<keyword evidence="6 13" id="KW-0812">Transmembrane</keyword>
<keyword evidence="12 15" id="KW-0012">Acyltransferase</keyword>
<accession>A0AAV3P583</accession>
<feature type="transmembrane region" description="Helical" evidence="13">
    <location>
        <begin position="66"/>
        <end position="89"/>
    </location>
</feature>
<dbReference type="PANTHER" id="PTHR23063:SF2">
    <property type="entry name" value="GLYCEROL-3-PHOSPHATE ACYLTRANSFERASE 4, ISOFORM D-RELATED"/>
    <property type="match status" value="1"/>
</dbReference>
<reference evidence="15 16" key="1">
    <citation type="submission" date="2024-01" db="EMBL/GenBank/DDBJ databases">
        <title>The complete chloroplast genome sequence of Lithospermum erythrorhizon: insights into the phylogenetic relationship among Boraginaceae species and the maternal lineages of purple gromwells.</title>
        <authorList>
            <person name="Okada T."/>
            <person name="Watanabe K."/>
        </authorList>
    </citation>
    <scope>NUCLEOTIDE SEQUENCE [LARGE SCALE GENOMIC DNA]</scope>
</reference>
<dbReference type="AlphaFoldDB" id="A0AAV3P583"/>
<evidence type="ECO:0000313" key="15">
    <source>
        <dbReference type="EMBL" id="GAA0146378.1"/>
    </source>
</evidence>
<evidence type="ECO:0000256" key="6">
    <source>
        <dbReference type="ARBA" id="ARBA00022692"/>
    </source>
</evidence>
<dbReference type="SUPFAM" id="SSF69593">
    <property type="entry name" value="Glycerol-3-phosphate (1)-acyltransferase"/>
    <property type="match status" value="1"/>
</dbReference>
<keyword evidence="10" id="KW-0594">Phospholipid biosynthesis</keyword>
<organism evidence="15 16">
    <name type="scientific">Lithospermum erythrorhizon</name>
    <name type="common">Purple gromwell</name>
    <name type="synonym">Lithospermum officinale var. erythrorhizon</name>
    <dbReference type="NCBI Taxonomy" id="34254"/>
    <lineage>
        <taxon>Eukaryota</taxon>
        <taxon>Viridiplantae</taxon>
        <taxon>Streptophyta</taxon>
        <taxon>Embryophyta</taxon>
        <taxon>Tracheophyta</taxon>
        <taxon>Spermatophyta</taxon>
        <taxon>Magnoliopsida</taxon>
        <taxon>eudicotyledons</taxon>
        <taxon>Gunneridae</taxon>
        <taxon>Pentapetalae</taxon>
        <taxon>asterids</taxon>
        <taxon>lamiids</taxon>
        <taxon>Boraginales</taxon>
        <taxon>Boraginaceae</taxon>
        <taxon>Boraginoideae</taxon>
        <taxon>Lithospermeae</taxon>
        <taxon>Lithospermum</taxon>
    </lineage>
</organism>
<feature type="domain" description="Phospholipid/glycerol acyltransferase" evidence="14">
    <location>
        <begin position="130"/>
        <end position="242"/>
    </location>
</feature>
<comment type="subcellular location">
    <subcellularLocation>
        <location evidence="1">Membrane</location>
    </subcellularLocation>
</comment>
<evidence type="ECO:0000259" key="14">
    <source>
        <dbReference type="SMART" id="SM00563"/>
    </source>
</evidence>
<dbReference type="GO" id="GO:0016020">
    <property type="term" value="C:membrane"/>
    <property type="evidence" value="ECO:0007669"/>
    <property type="project" value="UniProtKB-SubCell"/>
</dbReference>
<evidence type="ECO:0000256" key="4">
    <source>
        <dbReference type="ARBA" id="ARBA00022516"/>
    </source>
</evidence>
<evidence type="ECO:0000256" key="2">
    <source>
        <dbReference type="ARBA" id="ARBA00005189"/>
    </source>
</evidence>
<dbReference type="GO" id="GO:0005783">
    <property type="term" value="C:endoplasmic reticulum"/>
    <property type="evidence" value="ECO:0007669"/>
    <property type="project" value="TreeGrafter"/>
</dbReference>
<gene>
    <name evidence="15" type="ORF">LIER_06352</name>
</gene>
<dbReference type="GO" id="GO:0008654">
    <property type="term" value="P:phospholipid biosynthetic process"/>
    <property type="evidence" value="ECO:0007669"/>
    <property type="project" value="UniProtKB-KW"/>
</dbReference>
<evidence type="ECO:0000256" key="7">
    <source>
        <dbReference type="ARBA" id="ARBA00022989"/>
    </source>
</evidence>
<dbReference type="InterPro" id="IPR002123">
    <property type="entry name" value="Plipid/glycerol_acylTrfase"/>
</dbReference>
<keyword evidence="7 13" id="KW-1133">Transmembrane helix</keyword>
<dbReference type="GO" id="GO:0019432">
    <property type="term" value="P:triglyceride biosynthetic process"/>
    <property type="evidence" value="ECO:0007669"/>
    <property type="project" value="TreeGrafter"/>
</dbReference>
<evidence type="ECO:0000256" key="12">
    <source>
        <dbReference type="ARBA" id="ARBA00023315"/>
    </source>
</evidence>
<keyword evidence="16" id="KW-1185">Reference proteome</keyword>
<comment type="similarity">
    <text evidence="3">Belongs to the 1-acyl-sn-glycerol-3-phosphate acyltransferase family.</text>
</comment>
<evidence type="ECO:0000256" key="5">
    <source>
        <dbReference type="ARBA" id="ARBA00022679"/>
    </source>
</evidence>
<keyword evidence="9 13" id="KW-0472">Membrane</keyword>
<evidence type="ECO:0000256" key="9">
    <source>
        <dbReference type="ARBA" id="ARBA00023136"/>
    </source>
</evidence>
<feature type="transmembrane region" description="Helical" evidence="13">
    <location>
        <begin position="43"/>
        <end position="60"/>
    </location>
</feature>
<keyword evidence="4" id="KW-0444">Lipid biosynthesis</keyword>
<evidence type="ECO:0000256" key="1">
    <source>
        <dbReference type="ARBA" id="ARBA00004370"/>
    </source>
</evidence>
<name>A0AAV3P583_LITER</name>
<dbReference type="GO" id="GO:0004366">
    <property type="term" value="F:glycerol-3-phosphate O-acyltransferase activity"/>
    <property type="evidence" value="ECO:0007669"/>
    <property type="project" value="TreeGrafter"/>
</dbReference>
<sequence length="334" mass="38109">MSKVNNSGSEMDLDRPLITEVTSVDDAVTLCFKSNPPETWKRNIYLFPLWCLGVIIRYLILFPLRVMVLIIGWIIFLACYIPVHVILQGHDKLRKKLERSLVKLMCGFFVASWSGIVRYHGSGPGNRPKQVLVANHTTMIDFIVLGQATAFAATMQKHPGWVGLLQSTVLESIGCIWFNRAEAEDRKLVARKLREHVEGPDNDVPILIFPEGTCVNNEYTLMFRKSAFELGCTICPVAIKYNNIFVDAFWNSSKQSFTNYLLRLMTSWALVCDVWYLEPQNLQPGETSIEFAERVKDMISVKAGLKKLPWDGYYLKYSHPSTKHQDIVDRDIAV</sequence>
<evidence type="ECO:0000256" key="13">
    <source>
        <dbReference type="SAM" id="Phobius"/>
    </source>
</evidence>
<dbReference type="EMBL" id="BAABME010000919">
    <property type="protein sequence ID" value="GAA0146378.1"/>
    <property type="molecule type" value="Genomic_DNA"/>
</dbReference>
<proteinExistence type="inferred from homology"/>
<evidence type="ECO:0000256" key="10">
    <source>
        <dbReference type="ARBA" id="ARBA00023209"/>
    </source>
</evidence>
<dbReference type="Proteomes" id="UP001454036">
    <property type="component" value="Unassembled WGS sequence"/>
</dbReference>
<feature type="transmembrane region" description="Helical" evidence="13">
    <location>
        <begin position="101"/>
        <end position="121"/>
    </location>
</feature>
<keyword evidence="8" id="KW-0443">Lipid metabolism</keyword>
<comment type="pathway">
    <text evidence="2">Lipid metabolism.</text>
</comment>
<dbReference type="InterPro" id="IPR045252">
    <property type="entry name" value="LPCAT1-like"/>
</dbReference>
<dbReference type="SMART" id="SM00563">
    <property type="entry name" value="PlsC"/>
    <property type="match status" value="1"/>
</dbReference>
<protein>
    <submittedName>
        <fullName evidence="15">Acyltransferase</fullName>
    </submittedName>
</protein>
<evidence type="ECO:0000256" key="3">
    <source>
        <dbReference type="ARBA" id="ARBA00008655"/>
    </source>
</evidence>
<keyword evidence="5" id="KW-0808">Transferase</keyword>
<keyword evidence="11" id="KW-1208">Phospholipid metabolism</keyword>